<dbReference type="EMBL" id="CAUEEQ010004113">
    <property type="protein sequence ID" value="CAJ0926700.1"/>
    <property type="molecule type" value="Genomic_DNA"/>
</dbReference>
<keyword evidence="3" id="KW-0966">Cell projection</keyword>
<feature type="region of interest" description="Disordered" evidence="5">
    <location>
        <begin position="548"/>
        <end position="576"/>
    </location>
</feature>
<name>A0ABN9KW98_9NEOB</name>
<proteinExistence type="inferred from homology"/>
<dbReference type="PANTHER" id="PTHR19960">
    <property type="entry name" value="TEKTIN"/>
    <property type="match status" value="1"/>
</dbReference>
<keyword evidence="3" id="KW-0282">Flagellum</keyword>
<feature type="coiled-coil region" evidence="4">
    <location>
        <begin position="474"/>
        <end position="508"/>
    </location>
</feature>
<dbReference type="Proteomes" id="UP001176940">
    <property type="component" value="Unassembled WGS sequence"/>
</dbReference>
<dbReference type="InterPro" id="IPR048256">
    <property type="entry name" value="Tektin-like"/>
</dbReference>
<organism evidence="6 7">
    <name type="scientific">Ranitomeya imitator</name>
    <name type="common">mimic poison frog</name>
    <dbReference type="NCBI Taxonomy" id="111125"/>
    <lineage>
        <taxon>Eukaryota</taxon>
        <taxon>Metazoa</taxon>
        <taxon>Chordata</taxon>
        <taxon>Craniata</taxon>
        <taxon>Vertebrata</taxon>
        <taxon>Euteleostomi</taxon>
        <taxon>Amphibia</taxon>
        <taxon>Batrachia</taxon>
        <taxon>Anura</taxon>
        <taxon>Neobatrachia</taxon>
        <taxon>Hyloidea</taxon>
        <taxon>Dendrobatidae</taxon>
        <taxon>Dendrobatinae</taxon>
        <taxon>Ranitomeya</taxon>
    </lineage>
</organism>
<evidence type="ECO:0000256" key="3">
    <source>
        <dbReference type="RuleBase" id="RU367040"/>
    </source>
</evidence>
<evidence type="ECO:0000256" key="5">
    <source>
        <dbReference type="SAM" id="MobiDB-lite"/>
    </source>
</evidence>
<feature type="compositionally biased region" description="Basic and acidic residues" evidence="5">
    <location>
        <begin position="548"/>
        <end position="557"/>
    </location>
</feature>
<dbReference type="PRINTS" id="PR00511">
    <property type="entry name" value="TEKTIN"/>
</dbReference>
<evidence type="ECO:0000313" key="6">
    <source>
        <dbReference type="EMBL" id="CAJ0926700.1"/>
    </source>
</evidence>
<evidence type="ECO:0000256" key="2">
    <source>
        <dbReference type="ARBA" id="ARBA00022490"/>
    </source>
</evidence>
<keyword evidence="4" id="KW-0175">Coiled coil</keyword>
<keyword evidence="3" id="KW-0969">Cilium</keyword>
<evidence type="ECO:0000313" key="7">
    <source>
        <dbReference type="Proteomes" id="UP001176940"/>
    </source>
</evidence>
<dbReference type="InterPro" id="IPR000435">
    <property type="entry name" value="Tektins"/>
</dbReference>
<comment type="subcellular location">
    <subcellularLocation>
        <location evidence="3">Cytoplasm</location>
        <location evidence="3">Cytoskeleton</location>
        <location evidence="3">Cilium axoneme</location>
    </subcellularLocation>
</comment>
<gene>
    <name evidence="6" type="ORF">RIMI_LOCUS2848504</name>
</gene>
<keyword evidence="2" id="KW-0963">Cytoplasm</keyword>
<evidence type="ECO:0000256" key="4">
    <source>
        <dbReference type="SAM" id="Coils"/>
    </source>
</evidence>
<evidence type="ECO:0000256" key="1">
    <source>
        <dbReference type="ARBA" id="ARBA00007209"/>
    </source>
</evidence>
<comment type="similarity">
    <text evidence="1 3">Belongs to the tektin family.</text>
</comment>
<feature type="compositionally biased region" description="Acidic residues" evidence="5">
    <location>
        <begin position="567"/>
        <end position="576"/>
    </location>
</feature>
<dbReference type="PANTHER" id="PTHR19960:SF11">
    <property type="entry name" value="TEKTIN"/>
    <property type="match status" value="1"/>
</dbReference>
<dbReference type="Pfam" id="PF03148">
    <property type="entry name" value="Tektin"/>
    <property type="match status" value="1"/>
</dbReference>
<comment type="caution">
    <text evidence="6">The sequence shown here is derived from an EMBL/GenBank/DDBJ whole genome shotgun (WGS) entry which is preliminary data.</text>
</comment>
<sequence length="576" mass="66492">MELLGTTLTSTYARPKPTPTNFLPAISTMASSYKNRFPHYTLSHSLTLPWRPSTYYKVASNTPMLAPLSKSAPGLNPAQILSFPANRTALFTRYTPDDWHKSNLNNYRESESSRRSAERLRVDTSRLIQERDQKTRKVQTDTSKDLGERVNDIAFWKSEINHEIDQMIGETNALSEVKRRLERALAETEGPLQVAQECLYHREKRMSIDLVHDDVEKQLLQEVDSIKSCQERMRRHLDKTGAQLASNRAAQHELERDISDKQAAYRIDDKCQNLRNTSDGIGYYRGVERIDATIFFSPDYRQTDTLCTQFDGAVAKLVCSFSIQCPCDSRVLKHPKLLVGIESISVPDTWAKFSDDNILRSQSERVASAKLREDVESLLNATSNEMWNQFNLVNVSFTNRISDTADAKNKLQSHLAKTLQEIFQTEMTIDAIKKAIKDKMAPLKVAQTRLDERTRRPNVELCRDIAQLRLVQEVHEIDDTIQVLQQRLREAEDTLQMLVHTKANLEHDLSIKANSLFIDQEKCMGMRKSFPSTPRLYKEKLMNEDRFREKVDYREQRQMGLQPERQVDDDEEDDDQ</sequence>
<protein>
    <recommendedName>
        <fullName evidence="3">Tektin</fullName>
    </recommendedName>
</protein>
<reference evidence="6" key="1">
    <citation type="submission" date="2023-07" db="EMBL/GenBank/DDBJ databases">
        <authorList>
            <person name="Stuckert A."/>
        </authorList>
    </citation>
    <scope>NUCLEOTIDE SEQUENCE</scope>
</reference>
<keyword evidence="7" id="KW-1185">Reference proteome</keyword>
<accession>A0ABN9KW98</accession>